<dbReference type="EMBL" id="SMTK01000004">
    <property type="protein sequence ID" value="TDK24647.1"/>
    <property type="molecule type" value="Genomic_DNA"/>
</dbReference>
<accession>A0A4R5TUC3</accession>
<evidence type="ECO:0000256" key="2">
    <source>
        <dbReference type="ARBA" id="ARBA00022801"/>
    </source>
</evidence>
<dbReference type="RefSeq" id="WP_133404316.1">
    <property type="nucleotide sequence ID" value="NZ_SMTK01000004.1"/>
</dbReference>
<dbReference type="AlphaFoldDB" id="A0A4R5TUC3"/>
<dbReference type="InterPro" id="IPR029058">
    <property type="entry name" value="AB_hydrolase_fold"/>
</dbReference>
<sequence length="215" mass="22448">MTETPATPAHPWPHVFEPGDPGTPVLLLLHGTGGSEHDLLPLAPRLSPGAGILSPRGPVSENGMNRWFRRLREGVFDTADVVARAGELAGFLGWAREAYGLGDRPVAAVGFSNGANIALATALLHPGELDRVVAFSGMYPLDAHPVDTDLAGTRVALFNGAEDPMAPQDSVERLTAVLQSHGADVERATHPGGHGITADDVTAAALWIGRAGVVR</sequence>
<proteinExistence type="inferred from homology"/>
<dbReference type="PANTHER" id="PTHR10655">
    <property type="entry name" value="LYSOPHOSPHOLIPASE-RELATED"/>
    <property type="match status" value="1"/>
</dbReference>
<evidence type="ECO:0000259" key="3">
    <source>
        <dbReference type="Pfam" id="PF02230"/>
    </source>
</evidence>
<evidence type="ECO:0000256" key="1">
    <source>
        <dbReference type="ARBA" id="ARBA00006499"/>
    </source>
</evidence>
<dbReference type="PANTHER" id="PTHR10655:SF17">
    <property type="entry name" value="LYSOPHOSPHOLIPASE-LIKE PROTEIN 1"/>
    <property type="match status" value="1"/>
</dbReference>
<evidence type="ECO:0000313" key="4">
    <source>
        <dbReference type="EMBL" id="TDK24647.1"/>
    </source>
</evidence>
<gene>
    <name evidence="4" type="ORF">E2F48_12540</name>
</gene>
<dbReference type="Gene3D" id="3.40.50.1820">
    <property type="entry name" value="alpha/beta hydrolase"/>
    <property type="match status" value="1"/>
</dbReference>
<dbReference type="Pfam" id="PF02230">
    <property type="entry name" value="Abhydrolase_2"/>
    <property type="match status" value="1"/>
</dbReference>
<protein>
    <submittedName>
        <fullName evidence="4">Alpha/beta hydrolase</fullName>
    </submittedName>
</protein>
<dbReference type="OrthoDB" id="9780848at2"/>
<keyword evidence="2 4" id="KW-0378">Hydrolase</keyword>
<evidence type="ECO:0000313" key="5">
    <source>
        <dbReference type="Proteomes" id="UP000295411"/>
    </source>
</evidence>
<feature type="domain" description="Phospholipase/carboxylesterase/thioesterase" evidence="3">
    <location>
        <begin position="13"/>
        <end position="204"/>
    </location>
</feature>
<comment type="similarity">
    <text evidence="1">Belongs to the AB hydrolase superfamily. AB hydrolase 2 family.</text>
</comment>
<comment type="caution">
    <text evidence="4">The sequence shown here is derived from an EMBL/GenBank/DDBJ whole genome shotgun (WGS) entry which is preliminary data.</text>
</comment>
<name>A0A4R5TUC3_9MICC</name>
<dbReference type="InterPro" id="IPR050565">
    <property type="entry name" value="LYPA1-2/EST-like"/>
</dbReference>
<dbReference type="SUPFAM" id="SSF53474">
    <property type="entry name" value="alpha/beta-Hydrolases"/>
    <property type="match status" value="1"/>
</dbReference>
<dbReference type="GO" id="GO:0016787">
    <property type="term" value="F:hydrolase activity"/>
    <property type="evidence" value="ECO:0007669"/>
    <property type="project" value="UniProtKB-KW"/>
</dbReference>
<dbReference type="InterPro" id="IPR003140">
    <property type="entry name" value="PLipase/COase/thioEstase"/>
</dbReference>
<dbReference type="Proteomes" id="UP000295411">
    <property type="component" value="Unassembled WGS sequence"/>
</dbReference>
<keyword evidence="5" id="KW-1185">Reference proteome</keyword>
<reference evidence="4 5" key="1">
    <citation type="submission" date="2019-03" db="EMBL/GenBank/DDBJ databases">
        <title>Arthrobacter sp. nov., an bacterium isolated from biocrust in Mu Us Desert.</title>
        <authorList>
            <person name="Lixiong L."/>
        </authorList>
    </citation>
    <scope>NUCLEOTIDE SEQUENCE [LARGE SCALE GENOMIC DNA]</scope>
    <source>
        <strain evidence="4 5">SLN-3</strain>
    </source>
</reference>
<organism evidence="4 5">
    <name type="scientific">Arthrobacter crusticola</name>
    <dbReference type="NCBI Taxonomy" id="2547960"/>
    <lineage>
        <taxon>Bacteria</taxon>
        <taxon>Bacillati</taxon>
        <taxon>Actinomycetota</taxon>
        <taxon>Actinomycetes</taxon>
        <taxon>Micrococcales</taxon>
        <taxon>Micrococcaceae</taxon>
        <taxon>Arthrobacter</taxon>
    </lineage>
</organism>